<evidence type="ECO:0000313" key="3">
    <source>
        <dbReference type="RefSeq" id="XP_021295838.1"/>
    </source>
</evidence>
<evidence type="ECO:0000256" key="1">
    <source>
        <dbReference type="SAM" id="Coils"/>
    </source>
</evidence>
<dbReference type="RefSeq" id="XP_021295838.1">
    <property type="nucleotide sequence ID" value="XM_021440163.1"/>
</dbReference>
<name>A0A6J1B9I3_9ROSI</name>
<sequence>MEHIFNLIDMHSTNSRIKVSITESTMMQIVHSAMDKAYRKVRSKSGVLERLNEISKFYELSVMQLEGCLKFVQEETDICVLESCHQVLLEDLTEIRDRLQGRLKEVELAISEKDKELLERLANELKLRKALEMNEKELDSLHADLKLEKRKSEGIEEFILSSQANTDGDREGEFCELKSSVDQQVWNIQQQLEPSYQLRDEERSQGIDNRKIEQMGSDISILKETLDVAFCKMQNAIFLSELGPIEHQWTWDIERGAAAIVIKGSLKDFQENFEEEVKKREMQVSVGLRKHLSSVMREMTCLGHELELFSNQDEVQVKNSKAKDSLKAKGRCLSEGHSFNNSSNFLLKVGEASTTGQPCEEDSENDSGHYVAKMIKNHESIIQRKNAELNSLKREILREKGFASFRTEKGSVNPKRRIQEVIMSLESLINWNPWLGDIFGDCTCDNEVETLPEVRLSTGDQLGIEKSGIESMEEVWANVKKTLVSHLGNKEPCTEVRMMNQELKDANLQTVMMEEIYLTLFKSLVEEFHIEMLNHHLQCLVKEGMYERFIEEMKNEWNEKTGSDRIEVQSKKEKYNSLLKKAVKDLGSSHNFRAACYQNAKAESNCFEDQNFSGLGNLEDMLKEDIYIFLLQEILWEWNENIESYKSKSSLREGIFFIVLGETVRDIMNTANYALGKLTEFKIHDSFNYDFQFSNKFFESAAMSIKDDVWKVFLAEMLKEWKMKIDAFSTESLIREEVLQFVVSKAVKEACIIEVADDQNQERSSNNSLPVNKLWTSLEESARENLTQTLDRLVKFLEEEKTLILSAYFEMKEQKMRLDLVGSVFEEFDGHEHFQGIFTNEQNGTKSAYSKLEKALQHLELGKALLSELGSRIDITVGNLEWLHNEMTPLVDTTHCKKPSIYQAKDVEEEKISIYESFLTPILELSQILKGFECSSRTRLGRHILRLEEMKHQLDLLVKCTASLSQKESLYKKAFIRRCENLQMAETEVDLLGDQVDLLLGLLEKIYVTLHRHSPVLQQFFEVSEMLKVIEKEVGGRK</sequence>
<dbReference type="Proteomes" id="UP000504621">
    <property type="component" value="Unplaced"/>
</dbReference>
<accession>A0A6J1B9I3</accession>
<keyword evidence="1" id="KW-0175">Coiled coil</keyword>
<dbReference type="OrthoDB" id="1868826at2759"/>
<gene>
    <name evidence="3" type="primary">LOC110425286</name>
</gene>
<dbReference type="PANTHER" id="PTHR33883:SF7">
    <property type="entry name" value="OS04G0521600 PROTEIN"/>
    <property type="match status" value="1"/>
</dbReference>
<evidence type="ECO:0000313" key="2">
    <source>
        <dbReference type="Proteomes" id="UP000504621"/>
    </source>
</evidence>
<reference evidence="3" key="1">
    <citation type="submission" date="2025-08" db="UniProtKB">
        <authorList>
            <consortium name="RefSeq"/>
        </authorList>
    </citation>
    <scope>IDENTIFICATION</scope>
    <source>
        <tissue evidence="3">Leaf</tissue>
    </source>
</reference>
<dbReference type="PANTHER" id="PTHR33883">
    <property type="entry name" value="WPP DOMAIN-ASSOCIATED PROTEIN"/>
    <property type="match status" value="1"/>
</dbReference>
<keyword evidence="2" id="KW-1185">Reference proteome</keyword>
<dbReference type="AlphaFoldDB" id="A0A6J1B9I3"/>
<dbReference type="GeneID" id="110425286"/>
<proteinExistence type="predicted"/>
<feature type="coiled-coil region" evidence="1">
    <location>
        <begin position="89"/>
        <end position="151"/>
    </location>
</feature>
<protein>
    <submittedName>
        <fullName evidence="3">WPP domain-associated protein</fullName>
    </submittedName>
</protein>
<organism evidence="2 3">
    <name type="scientific">Herrania umbratica</name>
    <dbReference type="NCBI Taxonomy" id="108875"/>
    <lineage>
        <taxon>Eukaryota</taxon>
        <taxon>Viridiplantae</taxon>
        <taxon>Streptophyta</taxon>
        <taxon>Embryophyta</taxon>
        <taxon>Tracheophyta</taxon>
        <taxon>Spermatophyta</taxon>
        <taxon>Magnoliopsida</taxon>
        <taxon>eudicotyledons</taxon>
        <taxon>Gunneridae</taxon>
        <taxon>Pentapetalae</taxon>
        <taxon>rosids</taxon>
        <taxon>malvids</taxon>
        <taxon>Malvales</taxon>
        <taxon>Malvaceae</taxon>
        <taxon>Byttnerioideae</taxon>
        <taxon>Herrania</taxon>
    </lineage>
</organism>
<dbReference type="InterPro" id="IPR037490">
    <property type="entry name" value="WAP"/>
</dbReference>